<evidence type="ECO:0000256" key="1">
    <source>
        <dbReference type="ARBA" id="ARBA00006987"/>
    </source>
</evidence>
<dbReference type="Proteomes" id="UP000651050">
    <property type="component" value="Unassembled WGS sequence"/>
</dbReference>
<gene>
    <name evidence="2" type="ORF">I5803_20665</name>
</gene>
<dbReference type="CDD" id="cd13578">
    <property type="entry name" value="PBP2_Bug27"/>
    <property type="match status" value="1"/>
</dbReference>
<dbReference type="PANTHER" id="PTHR42928:SF5">
    <property type="entry name" value="BLR1237 PROTEIN"/>
    <property type="match status" value="1"/>
</dbReference>
<dbReference type="RefSeq" id="WP_196988194.1">
    <property type="nucleotide sequence ID" value="NZ_JADWYS010000001.1"/>
</dbReference>
<dbReference type="EMBL" id="JADWYS010000001">
    <property type="protein sequence ID" value="MBG9390455.1"/>
    <property type="molecule type" value="Genomic_DNA"/>
</dbReference>
<dbReference type="SUPFAM" id="SSF53850">
    <property type="entry name" value="Periplasmic binding protein-like II"/>
    <property type="match status" value="1"/>
</dbReference>
<dbReference type="Gene3D" id="3.40.190.150">
    <property type="entry name" value="Bordetella uptake gene, domain 1"/>
    <property type="match status" value="1"/>
</dbReference>
<name>A0A931MJM5_9BURK</name>
<protein>
    <submittedName>
        <fullName evidence="2">Tripartite tricarboxylate transporter substrate binding protein</fullName>
    </submittedName>
</protein>
<reference evidence="2" key="1">
    <citation type="submission" date="2020-11" db="EMBL/GenBank/DDBJ databases">
        <title>Bacterial whole genome sequence for Caenimonas sp. DR4.4.</title>
        <authorList>
            <person name="Le V."/>
            <person name="Ko S.-R."/>
            <person name="Ahn C.-Y."/>
            <person name="Oh H.-M."/>
        </authorList>
    </citation>
    <scope>NUCLEOTIDE SEQUENCE</scope>
    <source>
        <strain evidence="2">DR4.4</strain>
    </source>
</reference>
<keyword evidence="3" id="KW-1185">Reference proteome</keyword>
<evidence type="ECO:0000313" key="2">
    <source>
        <dbReference type="EMBL" id="MBG9390455.1"/>
    </source>
</evidence>
<dbReference type="Pfam" id="PF03401">
    <property type="entry name" value="TctC"/>
    <property type="match status" value="1"/>
</dbReference>
<dbReference type="Gene3D" id="3.40.190.10">
    <property type="entry name" value="Periplasmic binding protein-like II"/>
    <property type="match status" value="1"/>
</dbReference>
<dbReference type="PANTHER" id="PTHR42928">
    <property type="entry name" value="TRICARBOXYLATE-BINDING PROTEIN"/>
    <property type="match status" value="1"/>
</dbReference>
<proteinExistence type="inferred from homology"/>
<comment type="caution">
    <text evidence="2">The sequence shown here is derived from an EMBL/GenBank/DDBJ whole genome shotgun (WGS) entry which is preliminary data.</text>
</comment>
<comment type="similarity">
    <text evidence="1">Belongs to the UPF0065 (bug) family.</text>
</comment>
<dbReference type="InterPro" id="IPR042100">
    <property type="entry name" value="Bug_dom1"/>
</dbReference>
<dbReference type="PIRSF" id="PIRSF017082">
    <property type="entry name" value="YflP"/>
    <property type="match status" value="1"/>
</dbReference>
<evidence type="ECO:0000313" key="3">
    <source>
        <dbReference type="Proteomes" id="UP000651050"/>
    </source>
</evidence>
<dbReference type="InterPro" id="IPR005064">
    <property type="entry name" value="BUG"/>
</dbReference>
<sequence>MQRRALIQSLPGLALASAFPATGRAQQAFPAKPVRLVVPYPPGGSVDPVARLLGQKLGDIWGQQVVVDNKPGASTIIGTDAVAKAPADGYTLLLTSSTHVSNSLLFAKLPYDNFKDFAPVSTLYRAEFVLVVNPALGVNTLAELTALARARPGQISYASAGPGNVNHMAAELYNMMVGTKMLHVPYKGAAPLLTDLLSNQVQMYFSVPVAVLDHIQNGKLKALAITSDKRLPLLANVPTFAEAGLTGFGVGNWSWMGVWAPANTPAAIVDKVSQDIAKVLAMPDVKQRLESQGQTPLATTPQQMSALMKSNLAEFSNVIKAANIKIDQ</sequence>
<organism evidence="2 3">
    <name type="scientific">Caenimonas aquaedulcis</name>
    <dbReference type="NCBI Taxonomy" id="2793270"/>
    <lineage>
        <taxon>Bacteria</taxon>
        <taxon>Pseudomonadati</taxon>
        <taxon>Pseudomonadota</taxon>
        <taxon>Betaproteobacteria</taxon>
        <taxon>Burkholderiales</taxon>
        <taxon>Comamonadaceae</taxon>
        <taxon>Caenimonas</taxon>
    </lineage>
</organism>
<accession>A0A931MJM5</accession>
<dbReference type="AlphaFoldDB" id="A0A931MJM5"/>